<gene>
    <name evidence="2" type="ORF">ABJ99_4085</name>
</gene>
<evidence type="ECO:0000313" key="3">
    <source>
        <dbReference type="Proteomes" id="UP000037891"/>
    </source>
</evidence>
<proteinExistence type="predicted"/>
<reference evidence="2 3" key="1">
    <citation type="submission" date="2015-07" db="EMBL/GenBank/DDBJ databases">
        <authorList>
            <person name="Noorani M."/>
        </authorList>
    </citation>
    <scope>NUCLEOTIDE SEQUENCE [LARGE SCALE GENOMIC DNA]</scope>
    <source>
        <strain evidence="2 3">0788_9</strain>
    </source>
</reference>
<protein>
    <submittedName>
        <fullName evidence="2">Uncharacterized protein</fullName>
    </submittedName>
</protein>
<dbReference type="AlphaFoldDB" id="A0A0N1JPW9"/>
<evidence type="ECO:0000313" key="2">
    <source>
        <dbReference type="EMBL" id="KPC35673.1"/>
    </source>
</evidence>
<reference evidence="2 3" key="2">
    <citation type="submission" date="2015-10" db="EMBL/GenBank/DDBJ databases">
        <title>Comparative genomics and high-throughput reverse genetic screens identify a new phytobacterial MAMP and an Arabidopsis receptor required for immune elicitation.</title>
        <authorList>
            <person name="Mott G.A."/>
            <person name="Thakur S."/>
            <person name="Wang P.W."/>
            <person name="Desveaux D."/>
            <person name="Guttman D.S."/>
        </authorList>
    </citation>
    <scope>NUCLEOTIDE SEQUENCE [LARGE SCALE GENOMIC DNA]</scope>
    <source>
        <strain evidence="2 3">0788_9</strain>
    </source>
</reference>
<dbReference type="EMBL" id="LGLN01000013">
    <property type="protein sequence ID" value="KPC35673.1"/>
    <property type="molecule type" value="Genomic_DNA"/>
</dbReference>
<organism evidence="2 3">
    <name type="scientific">Pseudomonas syringae pv. cilantro</name>
    <dbReference type="NCBI Taxonomy" id="81035"/>
    <lineage>
        <taxon>Bacteria</taxon>
        <taxon>Pseudomonadati</taxon>
        <taxon>Pseudomonadota</taxon>
        <taxon>Gammaproteobacteria</taxon>
        <taxon>Pseudomonadales</taxon>
        <taxon>Pseudomonadaceae</taxon>
        <taxon>Pseudomonas</taxon>
        <taxon>Pseudomonas syringae</taxon>
    </lineage>
</organism>
<sequence length="64" mass="7217">MYNAERSDMKTQSGGTIMKELSHRSDSHAPRRESYTGYFPGPNSFALAAGMDRGTMVRLSNWIF</sequence>
<evidence type="ECO:0000256" key="1">
    <source>
        <dbReference type="SAM" id="MobiDB-lite"/>
    </source>
</evidence>
<feature type="compositionally biased region" description="Basic and acidic residues" evidence="1">
    <location>
        <begin position="20"/>
        <end position="34"/>
    </location>
</feature>
<dbReference type="PATRIC" id="fig|81035.3.peg.4343"/>
<dbReference type="Proteomes" id="UP000037891">
    <property type="component" value="Unassembled WGS sequence"/>
</dbReference>
<accession>A0A0N1JPW9</accession>
<feature type="region of interest" description="Disordered" evidence="1">
    <location>
        <begin position="1"/>
        <end position="35"/>
    </location>
</feature>
<name>A0A0N1JPW9_PSESX</name>
<comment type="caution">
    <text evidence="2">The sequence shown here is derived from an EMBL/GenBank/DDBJ whole genome shotgun (WGS) entry which is preliminary data.</text>
</comment>